<evidence type="ECO:0000313" key="1">
    <source>
        <dbReference type="EMBL" id="KAH9475209.1"/>
    </source>
</evidence>
<name>A0ACB8GHX3_PSICU</name>
<dbReference type="Proteomes" id="UP000664032">
    <property type="component" value="Unassembled WGS sequence"/>
</dbReference>
<keyword evidence="2" id="KW-1185">Reference proteome</keyword>
<proteinExistence type="predicted"/>
<accession>A0ACB8GHX3</accession>
<sequence>MLALSDSPRLFYDIFRRLVDTLPSGGEEILHFLSHIPTPGAVTAVIVTWLVLVRACRWRRYNAIHRKYEDKWDNGRGEITPEEAQEIVNVSFMYEMPLLLNYAVAFALFKTYGIPSISSLLVSTKQLKENVSRRYADTELMIATFFGCPISGFSDPSFHPDPSVPADDPRAMIAVARMNYLHSLHRIANEDYLYTLSLFVLTPSLWASRWGWRSASPLEQHAYYIFWYEIGKRMGIKDIPDSLQGLIEWSEDYEERNMIPSDSNHELAEYTLDELLLKSSGYRIEEMGPPRFENAGHEEVMRRAAQLQGRPVKGHYLTTNYPPQRDAMYDTVTLVSSVETKVPADSRQISRTPSPTPSEAKALQTGFLDWKTMRQPKYWFRREWLWYYILLAVTLVLVGLMTIYHKQIVDWLTPVTQWLFKLKFGWLVPIGVLFVISFPPLFGHEIVAVLCGLVWGLWVGFGIVAAGTFLGEVGNFYAFRYCCRARGEKLERTSIFYACLARVVRDGGFKIALIARLSAIPGHFTTGIFSACGMGIIIFSIAAILSLPKQFITVYLGVILKQSNDGTEDTKSKIISDTVLGITVVITFVAMWYIFLQMNKVTPQVIYERRKARQAKLSRATGSPYMHAGPSMTNPDVFNPTGSESDIPLTSTHHDAAHQQWDRHGKAIGYAPDPNLYTPQARTPTRPVFTSNYPRDEEEAAGHRPLREESTDDVEWDIPQRGTTSPRLNAVVSPTSLHNPYSPNHRRDFENEIVQTPTQASFVNEGAGPSTVRMVQSSSNKPHGSFDVEDPYGGYEVPHRHGHAHELTASSFRTAYSSSPDAMDDAPIPNPHAASSHPYPGPIYPSPRPQSPKPPSYVTTLR</sequence>
<gene>
    <name evidence="1" type="ORF">JR316_0012320</name>
</gene>
<protein>
    <submittedName>
        <fullName evidence="1">Golgi apparatus membrane protein TVP38</fullName>
    </submittedName>
</protein>
<evidence type="ECO:0000313" key="2">
    <source>
        <dbReference type="Proteomes" id="UP000664032"/>
    </source>
</evidence>
<reference evidence="1" key="1">
    <citation type="submission" date="2021-10" db="EMBL/GenBank/DDBJ databases">
        <title>Psilocybe cubensis genome.</title>
        <authorList>
            <person name="Mckernan K.J."/>
            <person name="Crawford S."/>
            <person name="Trippe A."/>
            <person name="Kane L.T."/>
            <person name="Mclaughlin S."/>
        </authorList>
    </citation>
    <scope>NUCLEOTIDE SEQUENCE</scope>
    <source>
        <strain evidence="1">MGC-MH-2018</strain>
    </source>
</reference>
<dbReference type="EMBL" id="JAFIQS020000012">
    <property type="protein sequence ID" value="KAH9475209.1"/>
    <property type="molecule type" value="Genomic_DNA"/>
</dbReference>
<organism evidence="1 2">
    <name type="scientific">Psilocybe cubensis</name>
    <name type="common">Psychedelic mushroom</name>
    <name type="synonym">Stropharia cubensis</name>
    <dbReference type="NCBI Taxonomy" id="181762"/>
    <lineage>
        <taxon>Eukaryota</taxon>
        <taxon>Fungi</taxon>
        <taxon>Dikarya</taxon>
        <taxon>Basidiomycota</taxon>
        <taxon>Agaricomycotina</taxon>
        <taxon>Agaricomycetes</taxon>
        <taxon>Agaricomycetidae</taxon>
        <taxon>Agaricales</taxon>
        <taxon>Agaricineae</taxon>
        <taxon>Strophariaceae</taxon>
        <taxon>Psilocybe</taxon>
    </lineage>
</organism>
<comment type="caution">
    <text evidence="1">The sequence shown here is derived from an EMBL/GenBank/DDBJ whole genome shotgun (WGS) entry which is preliminary data.</text>
</comment>